<protein>
    <recommendedName>
        <fullName evidence="3">Hydrolase</fullName>
    </recommendedName>
</protein>
<dbReference type="PATRIC" id="fig|1705565.3.peg.840"/>
<dbReference type="RefSeq" id="WP_053490090.1">
    <property type="nucleotide sequence ID" value="NZ_LIUT01000006.1"/>
</dbReference>
<proteinExistence type="predicted"/>
<evidence type="ECO:0000313" key="2">
    <source>
        <dbReference type="Proteomes" id="UP000036932"/>
    </source>
</evidence>
<comment type="caution">
    <text evidence="1">The sequence shown here is derived from an EMBL/GenBank/DDBJ whole genome shotgun (WGS) entry which is preliminary data.</text>
</comment>
<dbReference type="OrthoDB" id="2706506at2"/>
<reference evidence="2" key="1">
    <citation type="submission" date="2015-08" db="EMBL/GenBank/DDBJ databases">
        <title>Genome sequencing project for genomic taxonomy and phylogenomics of Bacillus-like bacteria.</title>
        <authorList>
            <person name="Liu B."/>
            <person name="Wang J."/>
            <person name="Zhu Y."/>
            <person name="Liu G."/>
            <person name="Chen Q."/>
            <person name="Chen Z."/>
            <person name="Lan J."/>
            <person name="Che J."/>
            <person name="Ge C."/>
            <person name="Shi H."/>
            <person name="Pan Z."/>
            <person name="Liu X."/>
        </authorList>
    </citation>
    <scope>NUCLEOTIDE SEQUENCE [LARGE SCALE GENOMIC DNA]</scope>
    <source>
        <strain evidence="2">FJAT-22460</strain>
    </source>
</reference>
<gene>
    <name evidence="1" type="ORF">AM231_23455</name>
</gene>
<name>A0A0M1N417_9BACL</name>
<dbReference type="EMBL" id="LIUT01000006">
    <property type="protein sequence ID" value="KOR76888.1"/>
    <property type="molecule type" value="Genomic_DNA"/>
</dbReference>
<evidence type="ECO:0008006" key="3">
    <source>
        <dbReference type="Google" id="ProtNLM"/>
    </source>
</evidence>
<keyword evidence="2" id="KW-1185">Reference proteome</keyword>
<sequence>MTNHKKTYYVSVNHNLIQDVPNDTNEYVVYMDDEEVSKLRGLLYEVSSSDRYAFKRTFVPYKSADHDDAAEEYDERTINLYRFLHDHGDERTRKTIEDMNIINKLKDTGYDDPGYEDSPLNK</sequence>
<organism evidence="1 2">
    <name type="scientific">Paenibacillus solani</name>
    <dbReference type="NCBI Taxonomy" id="1705565"/>
    <lineage>
        <taxon>Bacteria</taxon>
        <taxon>Bacillati</taxon>
        <taxon>Bacillota</taxon>
        <taxon>Bacilli</taxon>
        <taxon>Bacillales</taxon>
        <taxon>Paenibacillaceae</taxon>
        <taxon>Paenibacillus</taxon>
    </lineage>
</organism>
<accession>A0A0M1N417</accession>
<dbReference type="AlphaFoldDB" id="A0A0M1N417"/>
<evidence type="ECO:0000313" key="1">
    <source>
        <dbReference type="EMBL" id="KOR76888.1"/>
    </source>
</evidence>
<dbReference type="Proteomes" id="UP000036932">
    <property type="component" value="Unassembled WGS sequence"/>
</dbReference>